<dbReference type="SUPFAM" id="SSF103378">
    <property type="entry name" value="2-methylcitrate dehydratase PrpD"/>
    <property type="match status" value="1"/>
</dbReference>
<dbReference type="InterPro" id="IPR045337">
    <property type="entry name" value="MmgE_PrpD_C"/>
</dbReference>
<dbReference type="InterPro" id="IPR005656">
    <property type="entry name" value="MmgE_PrpD"/>
</dbReference>
<feature type="domain" description="MmgE/PrpD C-terminal" evidence="3">
    <location>
        <begin position="282"/>
        <end position="439"/>
    </location>
</feature>
<dbReference type="PANTHER" id="PTHR16943:SF8">
    <property type="entry name" value="2-METHYLCITRATE DEHYDRATASE"/>
    <property type="match status" value="1"/>
</dbReference>
<name>A0A5C0AWG6_9BURK</name>
<dbReference type="InterPro" id="IPR036148">
    <property type="entry name" value="MmgE/PrpD_sf"/>
</dbReference>
<dbReference type="GO" id="GO:0016829">
    <property type="term" value="F:lyase activity"/>
    <property type="evidence" value="ECO:0007669"/>
    <property type="project" value="InterPro"/>
</dbReference>
<evidence type="ECO:0000256" key="1">
    <source>
        <dbReference type="ARBA" id="ARBA00006174"/>
    </source>
</evidence>
<evidence type="ECO:0000259" key="3">
    <source>
        <dbReference type="Pfam" id="PF19305"/>
    </source>
</evidence>
<dbReference type="OrthoDB" id="9797528at2"/>
<dbReference type="EMBL" id="CP043046">
    <property type="protein sequence ID" value="QEI06739.1"/>
    <property type="molecule type" value="Genomic_DNA"/>
</dbReference>
<feature type="domain" description="MmgE/PrpD N-terminal" evidence="2">
    <location>
        <begin position="16"/>
        <end position="256"/>
    </location>
</feature>
<proteinExistence type="inferred from homology"/>
<evidence type="ECO:0000313" key="5">
    <source>
        <dbReference type="Proteomes" id="UP000325161"/>
    </source>
</evidence>
<evidence type="ECO:0000313" key="4">
    <source>
        <dbReference type="EMBL" id="QEI06739.1"/>
    </source>
</evidence>
<dbReference type="Proteomes" id="UP000325161">
    <property type="component" value="Chromosome"/>
</dbReference>
<dbReference type="InterPro" id="IPR045336">
    <property type="entry name" value="MmgE_PrpD_N"/>
</dbReference>
<dbReference type="InterPro" id="IPR042183">
    <property type="entry name" value="MmgE/PrpD_sf_1"/>
</dbReference>
<dbReference type="InterPro" id="IPR042188">
    <property type="entry name" value="MmgE/PrpD_sf_2"/>
</dbReference>
<comment type="similarity">
    <text evidence="1">Belongs to the PrpD family.</text>
</comment>
<dbReference type="PANTHER" id="PTHR16943">
    <property type="entry name" value="2-METHYLCITRATE DEHYDRATASE-RELATED"/>
    <property type="match status" value="1"/>
</dbReference>
<dbReference type="KEGG" id="pacr:FXN63_13535"/>
<accession>A0A5C0AWG6</accession>
<dbReference type="Gene3D" id="1.10.4100.10">
    <property type="entry name" value="2-methylcitrate dehydratase PrpD"/>
    <property type="match status" value="1"/>
</dbReference>
<organism evidence="4 5">
    <name type="scientific">Pigmentiphaga aceris</name>
    <dbReference type="NCBI Taxonomy" id="1940612"/>
    <lineage>
        <taxon>Bacteria</taxon>
        <taxon>Pseudomonadati</taxon>
        <taxon>Pseudomonadota</taxon>
        <taxon>Betaproteobacteria</taxon>
        <taxon>Burkholderiales</taxon>
        <taxon>Alcaligenaceae</taxon>
        <taxon>Pigmentiphaga</taxon>
    </lineage>
</organism>
<evidence type="ECO:0000259" key="2">
    <source>
        <dbReference type="Pfam" id="PF03972"/>
    </source>
</evidence>
<keyword evidence="5" id="KW-1185">Reference proteome</keyword>
<dbReference type="RefSeq" id="WP_148815638.1">
    <property type="nucleotide sequence ID" value="NZ_CP043046.1"/>
</dbReference>
<dbReference type="AlphaFoldDB" id="A0A5C0AWG6"/>
<gene>
    <name evidence="4" type="ORF">FXN63_13535</name>
</gene>
<dbReference type="Pfam" id="PF03972">
    <property type="entry name" value="MmgE_PrpD_N"/>
    <property type="match status" value="1"/>
</dbReference>
<protein>
    <submittedName>
        <fullName evidence="4">MmgE/PrpD family protein</fullName>
    </submittedName>
</protein>
<dbReference type="Pfam" id="PF19305">
    <property type="entry name" value="MmgE_PrpD_C"/>
    <property type="match status" value="1"/>
</dbReference>
<reference evidence="4 5" key="1">
    <citation type="submission" date="2019-08" db="EMBL/GenBank/DDBJ databases">
        <title>Amphibian skin-associated Pigmentiphaga: genome sequence and occurrence across geography and hosts.</title>
        <authorList>
            <person name="Bletz M.C."/>
            <person name="Bunk B."/>
            <person name="Sproeer C."/>
            <person name="Biwer P."/>
            <person name="Reiter S."/>
            <person name="Rabemananjara F.C.E."/>
            <person name="Schulz S."/>
            <person name="Overmann J."/>
            <person name="Vences M."/>
        </authorList>
    </citation>
    <scope>NUCLEOTIDE SEQUENCE [LARGE SCALE GENOMIC DNA]</scope>
    <source>
        <strain evidence="4 5">Mada1488</strain>
    </source>
</reference>
<dbReference type="Gene3D" id="3.30.1330.120">
    <property type="entry name" value="2-methylcitrate dehydratase PrpD"/>
    <property type="match status" value="1"/>
</dbReference>
<sequence>MTSISANMPTSSATERMIDFARQLDLAQIPAEVVMLARLHLADAIGVALAAASVPAHRSMLTKLRRASPQTGAATVLGFADPAPASVAALINGTSMHSLEYDDTHMGSIVHGSAVIVATVLAVAEEQGLTLDDALRLTIIGWELLVRLGEASPGSFQRRGFQVTSVGGVVVAAILAATARGCDAQQTAHAAGIAGSQGSGIFEFLSNGSKVKALHPGWAAHGAIWAAMLAESGMTGPMTVLEGKHGIFAAYADDTQAGARLSASLTTLGERWALSEAAFKFYPCCHYIHPYLEAAELLRAQVNGVAIVAAHCKVAPGAATVIAEPWSAKQSPRDSNAAKYSLPYTVALALLGQPIDLDAMTGIKINAQAVALAGHVTAEPWMDSGFPARFAADLSVTLADGSVLHHQIAQVLGSAERPASADRVRQKLIDNASRSVPVAACDAIWAGIMEGDTLAALVAGCRQAG</sequence>